<evidence type="ECO:0000256" key="1">
    <source>
        <dbReference type="SAM" id="SignalP"/>
    </source>
</evidence>
<accession>A0A1I2A740</accession>
<dbReference type="RefSeq" id="WP_149756704.1">
    <property type="nucleotide sequence ID" value="NZ_FOMS01000009.1"/>
</dbReference>
<evidence type="ECO:0000313" key="3">
    <source>
        <dbReference type="Proteomes" id="UP000325289"/>
    </source>
</evidence>
<keyword evidence="3" id="KW-1185">Reference proteome</keyword>
<reference evidence="2 3" key="1">
    <citation type="submission" date="2016-10" db="EMBL/GenBank/DDBJ databases">
        <authorList>
            <person name="Varghese N."/>
            <person name="Submissions S."/>
        </authorList>
    </citation>
    <scope>NUCLEOTIDE SEQUENCE [LARGE SCALE GENOMIC DNA]</scope>
    <source>
        <strain evidence="3">YIM D21,KCTC 23444,ACCC 10710</strain>
    </source>
</reference>
<name>A0A1I2A740_9RHOB</name>
<dbReference type="Proteomes" id="UP000325289">
    <property type="component" value="Unassembled WGS sequence"/>
</dbReference>
<evidence type="ECO:0000313" key="2">
    <source>
        <dbReference type="EMBL" id="SFE39944.1"/>
    </source>
</evidence>
<feature type="chain" id="PRO_5009302082" evidence="1">
    <location>
        <begin position="18"/>
        <end position="145"/>
    </location>
</feature>
<protein>
    <submittedName>
        <fullName evidence="2">Uncharacterized protein</fullName>
    </submittedName>
</protein>
<feature type="signal peptide" evidence="1">
    <location>
        <begin position="1"/>
        <end position="17"/>
    </location>
</feature>
<dbReference type="AlphaFoldDB" id="A0A1I2A740"/>
<sequence>MIRLALALLLCPATLSAEIVRDCDTDMANARNLYRPFEDATRSFANGAIGFVALRREEPACCGAVLMVLFPDNEIGFQTCRLITTEDEMGWSDTDLPAARARYDPATGLTVHVPTRRHDGTGFARRTLAVTVDRAAETVTVTAND</sequence>
<proteinExistence type="predicted"/>
<organism evidence="2 3">
    <name type="scientific">Roseivivax sediminis</name>
    <dbReference type="NCBI Taxonomy" id="936889"/>
    <lineage>
        <taxon>Bacteria</taxon>
        <taxon>Pseudomonadati</taxon>
        <taxon>Pseudomonadota</taxon>
        <taxon>Alphaproteobacteria</taxon>
        <taxon>Rhodobacterales</taxon>
        <taxon>Roseobacteraceae</taxon>
        <taxon>Roseivivax</taxon>
    </lineage>
</organism>
<dbReference type="EMBL" id="FOMS01000009">
    <property type="protein sequence ID" value="SFE39944.1"/>
    <property type="molecule type" value="Genomic_DNA"/>
</dbReference>
<dbReference type="OrthoDB" id="7862810at2"/>
<keyword evidence="1" id="KW-0732">Signal</keyword>
<gene>
    <name evidence="2" type="ORF">SAMN04515678_109126</name>
</gene>